<feature type="region of interest" description="Disordered" evidence="1">
    <location>
        <begin position="1"/>
        <end position="23"/>
    </location>
</feature>
<dbReference type="AlphaFoldDB" id="A0AAV5CJS8"/>
<accession>A0AAV5CJS8</accession>
<keyword evidence="3" id="KW-1185">Reference proteome</keyword>
<reference evidence="2" key="2">
    <citation type="submission" date="2021-12" db="EMBL/GenBank/DDBJ databases">
        <title>Resequencing data analysis of finger millet.</title>
        <authorList>
            <person name="Hatakeyama M."/>
            <person name="Aluri S."/>
            <person name="Balachadran M.T."/>
            <person name="Sivarajan S.R."/>
            <person name="Poveda L."/>
            <person name="Shimizu-Inatsugi R."/>
            <person name="Schlapbach R."/>
            <person name="Sreeman S.M."/>
            <person name="Shimizu K.K."/>
        </authorList>
    </citation>
    <scope>NUCLEOTIDE SEQUENCE</scope>
</reference>
<proteinExistence type="predicted"/>
<dbReference type="EMBL" id="BQKI01000007">
    <property type="protein sequence ID" value="GJM98281.1"/>
    <property type="molecule type" value="Genomic_DNA"/>
</dbReference>
<evidence type="ECO:0000313" key="2">
    <source>
        <dbReference type="EMBL" id="GJM98281.1"/>
    </source>
</evidence>
<dbReference type="Proteomes" id="UP001054889">
    <property type="component" value="Unassembled WGS sequence"/>
</dbReference>
<gene>
    <name evidence="2" type="primary">ga15271</name>
    <name evidence="2" type="ORF">PR202_ga15271</name>
</gene>
<reference evidence="2" key="1">
    <citation type="journal article" date="2018" name="DNA Res.">
        <title>Multiple hybrid de novo genome assembly of finger millet, an orphan allotetraploid crop.</title>
        <authorList>
            <person name="Hatakeyama M."/>
            <person name="Aluri S."/>
            <person name="Balachadran M.T."/>
            <person name="Sivarajan S.R."/>
            <person name="Patrignani A."/>
            <person name="Gruter S."/>
            <person name="Poveda L."/>
            <person name="Shimizu-Inatsugi R."/>
            <person name="Baeten J."/>
            <person name="Francoijs K.J."/>
            <person name="Nataraja K.N."/>
            <person name="Reddy Y.A.N."/>
            <person name="Phadnis S."/>
            <person name="Ravikumar R.L."/>
            <person name="Schlapbach R."/>
            <person name="Sreeman S.M."/>
            <person name="Shimizu K.K."/>
        </authorList>
    </citation>
    <scope>NUCLEOTIDE SEQUENCE</scope>
</reference>
<name>A0AAV5CJS8_ELECO</name>
<sequence length="78" mass="8128">MATRPLASALPLSRTPRTLSASSSPLLRRFQTLTRAFAASSSPQAAMASSPAPKKATSIPLLSLPLRLIASFPLRGAP</sequence>
<evidence type="ECO:0000256" key="1">
    <source>
        <dbReference type="SAM" id="MobiDB-lite"/>
    </source>
</evidence>
<protein>
    <submittedName>
        <fullName evidence="2">Uncharacterized protein</fullName>
    </submittedName>
</protein>
<organism evidence="2 3">
    <name type="scientific">Eleusine coracana subsp. coracana</name>
    <dbReference type="NCBI Taxonomy" id="191504"/>
    <lineage>
        <taxon>Eukaryota</taxon>
        <taxon>Viridiplantae</taxon>
        <taxon>Streptophyta</taxon>
        <taxon>Embryophyta</taxon>
        <taxon>Tracheophyta</taxon>
        <taxon>Spermatophyta</taxon>
        <taxon>Magnoliopsida</taxon>
        <taxon>Liliopsida</taxon>
        <taxon>Poales</taxon>
        <taxon>Poaceae</taxon>
        <taxon>PACMAD clade</taxon>
        <taxon>Chloridoideae</taxon>
        <taxon>Cynodonteae</taxon>
        <taxon>Eleusininae</taxon>
        <taxon>Eleusine</taxon>
    </lineage>
</organism>
<evidence type="ECO:0000313" key="3">
    <source>
        <dbReference type="Proteomes" id="UP001054889"/>
    </source>
</evidence>
<comment type="caution">
    <text evidence="2">The sequence shown here is derived from an EMBL/GenBank/DDBJ whole genome shotgun (WGS) entry which is preliminary data.</text>
</comment>